<evidence type="ECO:0000313" key="4">
    <source>
        <dbReference type="EMBL" id="MBH8563507.1"/>
    </source>
</evidence>
<evidence type="ECO:0000256" key="2">
    <source>
        <dbReference type="ARBA" id="ARBA00022729"/>
    </source>
</evidence>
<sequence>MEVIEKLAINIELFLHNLNAFANKKAILTELDKLIICQCLLGFSRQQIAEMSKLRHQNIGDRLTNNIYPKIAELMKVDQEEIAGNWVKIMNFLLDLRNGYKLNPAPQLNSDNFQGSFGRQFFLYPPNQEIVQFQIEATKFYQLGLYYQALQYFLMAWNQEIKLYGSGNPEVLIYINNSLIEYKKLHLQENGIKIYTLAVVVPFYHNQGNIAAETLRGIAQIQLQVNFLSFEKIALDQEINLDNIKPQMFFSLISTKIALQILIVNDPNNLYSPYNQTAEKLAELAQPLNLIAIIGHYSSEMTKNALQFYAQKGLVLVNSSSTSNELSNLSLVSFFRLTTPDMINADKLANYLMQKYSSISPSKLAIIYNQNSLYSTSYRNSIKKYLEQYKNNFIFLEECSYISESYYQVQKYIKHIKQEGADIIIVIPDGGIEPNSLNNAALISRLNIDNCLIAGTATFYQENVLHWIHEHSQSHSISPDNCQIIACVPWHWHSQENGCNSSKNHVAQSFCQIGAQLWGEENLNWRSATAFDSVLIILKTLEKYHSQDSQSLLADMNLYFKKDKKQVKGVTGNIQFDQNGDRLNPPAEIVAVKWNTQQQKWQWTI</sequence>
<keyword evidence="2" id="KW-0732">Signal</keyword>
<dbReference type="EMBL" id="JAECZC010000026">
    <property type="protein sequence ID" value="MBH8563507.1"/>
    <property type="molecule type" value="Genomic_DNA"/>
</dbReference>
<name>A0A8J7HU38_9NOST</name>
<accession>A0A8J7HU38</accession>
<dbReference type="Gene3D" id="3.40.50.2300">
    <property type="match status" value="2"/>
</dbReference>
<comment type="caution">
    <text evidence="4">The sequence shown here is derived from an EMBL/GenBank/DDBJ whole genome shotgun (WGS) entry which is preliminary data.</text>
</comment>
<organism evidence="4 5">
    <name type="scientific">Amazonocrinis nigriterrae CENA67</name>
    <dbReference type="NCBI Taxonomy" id="2794033"/>
    <lineage>
        <taxon>Bacteria</taxon>
        <taxon>Bacillati</taxon>
        <taxon>Cyanobacteriota</taxon>
        <taxon>Cyanophyceae</taxon>
        <taxon>Nostocales</taxon>
        <taxon>Nostocaceae</taxon>
        <taxon>Amazonocrinis</taxon>
        <taxon>Amazonocrinis nigriterrae</taxon>
    </lineage>
</organism>
<feature type="domain" description="Leucine-binding protein" evidence="3">
    <location>
        <begin position="277"/>
        <end position="593"/>
    </location>
</feature>
<dbReference type="SUPFAM" id="SSF53822">
    <property type="entry name" value="Periplasmic binding protein-like I"/>
    <property type="match status" value="1"/>
</dbReference>
<dbReference type="Pfam" id="PF13458">
    <property type="entry name" value="Peripla_BP_6"/>
    <property type="match status" value="1"/>
</dbReference>
<dbReference type="InterPro" id="IPR028082">
    <property type="entry name" value="Peripla_BP_I"/>
</dbReference>
<evidence type="ECO:0000259" key="3">
    <source>
        <dbReference type="Pfam" id="PF13458"/>
    </source>
</evidence>
<gene>
    <name evidence="4" type="ORF">I8748_15150</name>
</gene>
<comment type="similarity">
    <text evidence="1">Belongs to the leucine-binding protein family.</text>
</comment>
<dbReference type="PANTHER" id="PTHR30483:SF6">
    <property type="entry name" value="PERIPLASMIC BINDING PROTEIN OF ABC TRANSPORTER FOR NATURAL AMINO ACIDS"/>
    <property type="match status" value="1"/>
</dbReference>
<dbReference type="AlphaFoldDB" id="A0A8J7HU38"/>
<evidence type="ECO:0000313" key="5">
    <source>
        <dbReference type="Proteomes" id="UP000632766"/>
    </source>
</evidence>
<keyword evidence="5" id="KW-1185">Reference proteome</keyword>
<dbReference type="InterPro" id="IPR051010">
    <property type="entry name" value="BCAA_transport"/>
</dbReference>
<dbReference type="Proteomes" id="UP000632766">
    <property type="component" value="Unassembled WGS sequence"/>
</dbReference>
<dbReference type="CDD" id="cd06268">
    <property type="entry name" value="PBP1_ABC_transporter_LIVBP-like"/>
    <property type="match status" value="1"/>
</dbReference>
<dbReference type="InterPro" id="IPR028081">
    <property type="entry name" value="Leu-bd"/>
</dbReference>
<protein>
    <submittedName>
        <fullName evidence="4">ABC transporter substrate-binding protein</fullName>
    </submittedName>
</protein>
<evidence type="ECO:0000256" key="1">
    <source>
        <dbReference type="ARBA" id="ARBA00010062"/>
    </source>
</evidence>
<dbReference type="PANTHER" id="PTHR30483">
    <property type="entry name" value="LEUCINE-SPECIFIC-BINDING PROTEIN"/>
    <property type="match status" value="1"/>
</dbReference>
<proteinExistence type="inferred from homology"/>
<reference evidence="4 5" key="1">
    <citation type="journal article" date="2021" name="Int. J. Syst. Evol. Microbiol.">
        <title>Amazonocrinis nigriterrae gen. nov., sp. nov., Atlanticothrix silvestris gen. nov., sp. nov. and Dendronalium phyllosphericum gen. nov., sp. nov., nostocacean cyanobacteria from Brazilian environments.</title>
        <authorList>
            <person name="Alvarenga D.O."/>
            <person name="Andreote A.P.D."/>
            <person name="Branco L.H.Z."/>
            <person name="Delbaje E."/>
            <person name="Cruz R.B."/>
            <person name="Varani A.M."/>
            <person name="Fiore M.F."/>
        </authorList>
    </citation>
    <scope>NUCLEOTIDE SEQUENCE [LARGE SCALE GENOMIC DNA]</scope>
    <source>
        <strain evidence="4 5">CENA67</strain>
    </source>
</reference>